<comment type="similarity">
    <text evidence="1">Belongs to the short-chain dehydrogenases/reductases (SDR) family.</text>
</comment>
<dbReference type="RefSeq" id="WP_379961255.1">
    <property type="nucleotide sequence ID" value="NZ_JAUYVI010000009.1"/>
</dbReference>
<dbReference type="PROSITE" id="PS00061">
    <property type="entry name" value="ADH_SHORT"/>
    <property type="match status" value="1"/>
</dbReference>
<keyword evidence="2" id="KW-0560">Oxidoreductase</keyword>
<evidence type="ECO:0000256" key="2">
    <source>
        <dbReference type="ARBA" id="ARBA00023002"/>
    </source>
</evidence>
<dbReference type="PANTHER" id="PTHR43639:SF1">
    <property type="entry name" value="SHORT-CHAIN DEHYDROGENASE_REDUCTASE FAMILY PROTEIN"/>
    <property type="match status" value="1"/>
</dbReference>
<accession>A0ABU0YTX2</accession>
<dbReference type="Pfam" id="PF13561">
    <property type="entry name" value="adh_short_C2"/>
    <property type="match status" value="1"/>
</dbReference>
<name>A0ABU0YTX2_9PROT</name>
<dbReference type="Proteomes" id="UP001230156">
    <property type="component" value="Unassembled WGS sequence"/>
</dbReference>
<gene>
    <name evidence="3" type="ORF">Q8A70_25970</name>
</gene>
<dbReference type="PANTHER" id="PTHR43639">
    <property type="entry name" value="OXIDOREDUCTASE, SHORT-CHAIN DEHYDROGENASE/REDUCTASE FAMILY (AFU_ORTHOLOGUE AFUA_5G02870)"/>
    <property type="match status" value="1"/>
</dbReference>
<evidence type="ECO:0000256" key="1">
    <source>
        <dbReference type="ARBA" id="ARBA00006484"/>
    </source>
</evidence>
<reference evidence="4" key="1">
    <citation type="submission" date="2023-08" db="EMBL/GenBank/DDBJ databases">
        <title>Rhodospirillaceae gen. nov., a novel taxon isolated from the Yangtze River Yuezi River estuary sludge.</title>
        <authorList>
            <person name="Ruan L."/>
        </authorList>
    </citation>
    <scope>NUCLEOTIDE SEQUENCE [LARGE SCALE GENOMIC DNA]</scope>
    <source>
        <strain evidence="4">R-7</strain>
    </source>
</reference>
<protein>
    <submittedName>
        <fullName evidence="3">SDR family oxidoreductase</fullName>
    </submittedName>
</protein>
<dbReference type="InterPro" id="IPR036291">
    <property type="entry name" value="NAD(P)-bd_dom_sf"/>
</dbReference>
<evidence type="ECO:0000313" key="4">
    <source>
        <dbReference type="Proteomes" id="UP001230156"/>
    </source>
</evidence>
<organism evidence="3 4">
    <name type="scientific">Dongia sedimenti</name>
    <dbReference type="NCBI Taxonomy" id="3064282"/>
    <lineage>
        <taxon>Bacteria</taxon>
        <taxon>Pseudomonadati</taxon>
        <taxon>Pseudomonadota</taxon>
        <taxon>Alphaproteobacteria</taxon>
        <taxon>Rhodospirillales</taxon>
        <taxon>Dongiaceae</taxon>
        <taxon>Dongia</taxon>
    </lineage>
</organism>
<evidence type="ECO:0000313" key="3">
    <source>
        <dbReference type="EMBL" id="MDQ7251161.1"/>
    </source>
</evidence>
<sequence>MDKVVLVTGAGRGIGAAIARAAGKAGYRVVVNYGRSREAAEGVVRDIVSGGGEAIAVQGDVASESDVVRLFQTVDERYGRLDALVNNAGIIGAFGRVDAVTAQSIQELLAINVTGAFICAREAVRRMSTERGGRGGVIVNISSAATTLGAPNEFVPYAASKGAINTMTIGLAKEVGREGIRVIAVEPGLIATEIHESAPAGRLERLGPTVPIGRVAPPEEVAGPVLFLMSDAASYITGTVLRVAGGR</sequence>
<keyword evidence="4" id="KW-1185">Reference proteome</keyword>
<dbReference type="PRINTS" id="PR00080">
    <property type="entry name" value="SDRFAMILY"/>
</dbReference>
<dbReference type="PRINTS" id="PR00081">
    <property type="entry name" value="GDHRDH"/>
</dbReference>
<dbReference type="Gene3D" id="3.40.50.720">
    <property type="entry name" value="NAD(P)-binding Rossmann-like Domain"/>
    <property type="match status" value="1"/>
</dbReference>
<comment type="caution">
    <text evidence="3">The sequence shown here is derived from an EMBL/GenBank/DDBJ whole genome shotgun (WGS) entry which is preliminary data.</text>
</comment>
<dbReference type="InterPro" id="IPR002347">
    <property type="entry name" value="SDR_fam"/>
</dbReference>
<dbReference type="InterPro" id="IPR020904">
    <property type="entry name" value="Sc_DH/Rdtase_CS"/>
</dbReference>
<dbReference type="EMBL" id="JAUYVI010000009">
    <property type="protein sequence ID" value="MDQ7251161.1"/>
    <property type="molecule type" value="Genomic_DNA"/>
</dbReference>
<dbReference type="SUPFAM" id="SSF51735">
    <property type="entry name" value="NAD(P)-binding Rossmann-fold domains"/>
    <property type="match status" value="1"/>
</dbReference>
<proteinExistence type="inferred from homology"/>